<evidence type="ECO:0000313" key="2">
    <source>
        <dbReference type="EMBL" id="VEL34107.1"/>
    </source>
</evidence>
<evidence type="ECO:0000256" key="1">
    <source>
        <dbReference type="SAM" id="MobiDB-lite"/>
    </source>
</evidence>
<reference evidence="2" key="1">
    <citation type="submission" date="2018-11" db="EMBL/GenBank/DDBJ databases">
        <authorList>
            <consortium name="Pathogen Informatics"/>
        </authorList>
    </citation>
    <scope>NUCLEOTIDE SEQUENCE</scope>
</reference>
<accession>A0A3S5CSZ1</accession>
<protein>
    <submittedName>
        <fullName evidence="2">Uncharacterized protein</fullName>
    </submittedName>
</protein>
<feature type="region of interest" description="Disordered" evidence="1">
    <location>
        <begin position="1"/>
        <end position="25"/>
    </location>
</feature>
<dbReference type="AlphaFoldDB" id="A0A3S5CSZ1"/>
<dbReference type="Proteomes" id="UP000784294">
    <property type="component" value="Unassembled WGS sequence"/>
</dbReference>
<dbReference type="EMBL" id="CAAALY010246996">
    <property type="protein sequence ID" value="VEL34107.1"/>
    <property type="molecule type" value="Genomic_DNA"/>
</dbReference>
<evidence type="ECO:0000313" key="3">
    <source>
        <dbReference type="Proteomes" id="UP000784294"/>
    </source>
</evidence>
<feature type="compositionally biased region" description="Acidic residues" evidence="1">
    <location>
        <begin position="8"/>
        <end position="17"/>
    </location>
</feature>
<sequence>MGNFAEQAIEEGEEEDKESGKENDFFKVDTCGRQKPHSWGDASHKASISTTGGIALVQALYQTNRVQIGFRRDWAVNEKWIH</sequence>
<name>A0A3S5CSZ1_9PLAT</name>
<gene>
    <name evidence="2" type="ORF">PXEA_LOCUS27547</name>
</gene>
<comment type="caution">
    <text evidence="2">The sequence shown here is derived from an EMBL/GenBank/DDBJ whole genome shotgun (WGS) entry which is preliminary data.</text>
</comment>
<organism evidence="2 3">
    <name type="scientific">Protopolystoma xenopodis</name>
    <dbReference type="NCBI Taxonomy" id="117903"/>
    <lineage>
        <taxon>Eukaryota</taxon>
        <taxon>Metazoa</taxon>
        <taxon>Spiralia</taxon>
        <taxon>Lophotrochozoa</taxon>
        <taxon>Platyhelminthes</taxon>
        <taxon>Monogenea</taxon>
        <taxon>Polyopisthocotylea</taxon>
        <taxon>Polystomatidea</taxon>
        <taxon>Polystomatidae</taxon>
        <taxon>Protopolystoma</taxon>
    </lineage>
</organism>
<keyword evidence="3" id="KW-1185">Reference proteome</keyword>
<proteinExistence type="predicted"/>